<name>A0A7C5XR65_9CREN</name>
<reference evidence="1" key="1">
    <citation type="journal article" date="2020" name="mSystems">
        <title>Genome- and Community-Level Interaction Insights into Carbon Utilization and Element Cycling Functions of Hydrothermarchaeota in Hydrothermal Sediment.</title>
        <authorList>
            <person name="Zhou Z."/>
            <person name="Liu Y."/>
            <person name="Xu W."/>
            <person name="Pan J."/>
            <person name="Luo Z.H."/>
            <person name="Li M."/>
        </authorList>
    </citation>
    <scope>NUCLEOTIDE SEQUENCE [LARGE SCALE GENOMIC DNA]</scope>
    <source>
        <strain evidence="2">SpSt-1</strain>
        <strain evidence="1">SpSt-1121</strain>
    </source>
</reference>
<sequence>MLIEMVIELVLVDVYRYEGLPGKRFRFMVKGTRIYINVLADELDEAVKKAENIIKKLELDRYLSEKKTHLTEKK</sequence>
<comment type="caution">
    <text evidence="1">The sequence shown here is derived from an EMBL/GenBank/DDBJ whole genome shotgun (WGS) entry which is preliminary data.</text>
</comment>
<organism evidence="1">
    <name type="scientific">Ignisphaera aggregans</name>
    <dbReference type="NCBI Taxonomy" id="334771"/>
    <lineage>
        <taxon>Archaea</taxon>
        <taxon>Thermoproteota</taxon>
        <taxon>Thermoprotei</taxon>
        <taxon>Desulfurococcales</taxon>
        <taxon>Desulfurococcaceae</taxon>
        <taxon>Ignisphaera</taxon>
    </lineage>
</organism>
<accession>A0A7C5XR65</accession>
<dbReference type="AlphaFoldDB" id="A0A7C5XR65"/>
<proteinExistence type="predicted"/>
<evidence type="ECO:0000313" key="2">
    <source>
        <dbReference type="EMBL" id="HHR96221.1"/>
    </source>
</evidence>
<dbReference type="EMBL" id="DRUB01000095">
    <property type="protein sequence ID" value="HHR96221.1"/>
    <property type="molecule type" value="Genomic_DNA"/>
</dbReference>
<protein>
    <submittedName>
        <fullName evidence="1">Uncharacterized protein</fullName>
    </submittedName>
</protein>
<gene>
    <name evidence="2" type="ORF">ENL47_05305</name>
    <name evidence="1" type="ORF">ENM84_08210</name>
</gene>
<evidence type="ECO:0000313" key="1">
    <source>
        <dbReference type="EMBL" id="HHP82625.1"/>
    </source>
</evidence>
<dbReference type="EMBL" id="DRZI01000349">
    <property type="protein sequence ID" value="HHP82625.1"/>
    <property type="molecule type" value="Genomic_DNA"/>
</dbReference>